<evidence type="ECO:0000313" key="2">
    <source>
        <dbReference type="EMBL" id="QLI65714.1"/>
    </source>
</evidence>
<dbReference type="RefSeq" id="XP_014548921.2">
    <property type="nucleotide sequence ID" value="XM_014693435.2"/>
</dbReference>
<dbReference type="Proteomes" id="UP000510686">
    <property type="component" value="Chromosome 1"/>
</dbReference>
<reference evidence="2 3" key="1">
    <citation type="submission" date="2020-07" db="EMBL/GenBank/DDBJ databases">
        <title>Telomere length de novo assembly of all 7 chromosomes of the fungus, Metarhizium brunneum, using a novel assembly pipeline.</title>
        <authorList>
            <person name="Saud z."/>
            <person name="Kortsinoglou A."/>
            <person name="Kouvelis V.N."/>
            <person name="Butt T.M."/>
        </authorList>
    </citation>
    <scope>NUCLEOTIDE SEQUENCE [LARGE SCALE GENOMIC DNA]</scope>
    <source>
        <strain evidence="2 3">4556</strain>
    </source>
</reference>
<gene>
    <name evidence="2" type="ORF">G6M90_00g016080</name>
</gene>
<dbReference type="AlphaFoldDB" id="A0A7D5USD9"/>
<evidence type="ECO:0000256" key="1">
    <source>
        <dbReference type="SAM" id="MobiDB-lite"/>
    </source>
</evidence>
<organism evidence="2 3">
    <name type="scientific">Metarhizium brunneum</name>
    <dbReference type="NCBI Taxonomy" id="500148"/>
    <lineage>
        <taxon>Eukaryota</taxon>
        <taxon>Fungi</taxon>
        <taxon>Dikarya</taxon>
        <taxon>Ascomycota</taxon>
        <taxon>Pezizomycotina</taxon>
        <taxon>Sordariomycetes</taxon>
        <taxon>Hypocreomycetidae</taxon>
        <taxon>Hypocreales</taxon>
        <taxon>Clavicipitaceae</taxon>
        <taxon>Metarhizium</taxon>
    </lineage>
</organism>
<dbReference type="EMBL" id="CP058932">
    <property type="protein sequence ID" value="QLI65714.1"/>
    <property type="molecule type" value="Genomic_DNA"/>
</dbReference>
<feature type="region of interest" description="Disordered" evidence="1">
    <location>
        <begin position="133"/>
        <end position="158"/>
    </location>
</feature>
<proteinExistence type="predicted"/>
<dbReference type="KEGG" id="mbrn:26238365"/>
<accession>A0A7D5USD9</accession>
<name>A0A7D5USD9_9HYPO</name>
<dbReference type="GeneID" id="26238365"/>
<keyword evidence="3" id="KW-1185">Reference proteome</keyword>
<evidence type="ECO:0000313" key="3">
    <source>
        <dbReference type="Proteomes" id="UP000510686"/>
    </source>
</evidence>
<dbReference type="OrthoDB" id="4936413at2759"/>
<feature type="region of interest" description="Disordered" evidence="1">
    <location>
        <begin position="51"/>
        <end position="83"/>
    </location>
</feature>
<sequence>MNATKVQKNQPEGALSVNLQRRFDELSRHAEDLHKAQYLREHLSTAIDELDCGSDVSTSPRSVVAREQPSMETPTKQPRHSRLHDLSEDSKYAFGMVLNSHDIEQDAVTRLLRPEEAHGGRDSDLRNEMAGSEAIMDPYEPSNKWTEKVPPRPEATAADELGIEGLTIVVHMRHRDDLVVSTDLHGREYKGK</sequence>
<protein>
    <submittedName>
        <fullName evidence="2">Uncharacterized protein</fullName>
    </submittedName>
</protein>